<gene>
    <name evidence="2" type="ORF">QBC37DRAFT_367150</name>
</gene>
<feature type="compositionally biased region" description="Basic and acidic residues" evidence="1">
    <location>
        <begin position="156"/>
        <end position="169"/>
    </location>
</feature>
<dbReference type="Proteomes" id="UP001301769">
    <property type="component" value="Unassembled WGS sequence"/>
</dbReference>
<feature type="compositionally biased region" description="Polar residues" evidence="1">
    <location>
        <begin position="40"/>
        <end position="49"/>
    </location>
</feature>
<feature type="compositionally biased region" description="Basic and acidic residues" evidence="1">
    <location>
        <begin position="262"/>
        <end position="297"/>
    </location>
</feature>
<dbReference type="PANTHER" id="PTHR38846:SF1">
    <property type="entry name" value="C3H1-TYPE DOMAIN-CONTAINING PROTEIN"/>
    <property type="match status" value="1"/>
</dbReference>
<evidence type="ECO:0000256" key="1">
    <source>
        <dbReference type="SAM" id="MobiDB-lite"/>
    </source>
</evidence>
<organism evidence="2 3">
    <name type="scientific">Rhypophila decipiens</name>
    <dbReference type="NCBI Taxonomy" id="261697"/>
    <lineage>
        <taxon>Eukaryota</taxon>
        <taxon>Fungi</taxon>
        <taxon>Dikarya</taxon>
        <taxon>Ascomycota</taxon>
        <taxon>Pezizomycotina</taxon>
        <taxon>Sordariomycetes</taxon>
        <taxon>Sordariomycetidae</taxon>
        <taxon>Sordariales</taxon>
        <taxon>Naviculisporaceae</taxon>
        <taxon>Rhypophila</taxon>
    </lineage>
</organism>
<feature type="compositionally biased region" description="Low complexity" evidence="1">
    <location>
        <begin position="217"/>
        <end position="227"/>
    </location>
</feature>
<feature type="compositionally biased region" description="Basic and acidic residues" evidence="1">
    <location>
        <begin position="1"/>
        <end position="10"/>
    </location>
</feature>
<protein>
    <submittedName>
        <fullName evidence="2">Uncharacterized protein</fullName>
    </submittedName>
</protein>
<feature type="region of interest" description="Disordered" evidence="1">
    <location>
        <begin position="208"/>
        <end position="315"/>
    </location>
</feature>
<reference evidence="2" key="1">
    <citation type="journal article" date="2023" name="Mol. Phylogenet. Evol.">
        <title>Genome-scale phylogeny and comparative genomics of the fungal order Sordariales.</title>
        <authorList>
            <person name="Hensen N."/>
            <person name="Bonometti L."/>
            <person name="Westerberg I."/>
            <person name="Brannstrom I.O."/>
            <person name="Guillou S."/>
            <person name="Cros-Aarteil S."/>
            <person name="Calhoun S."/>
            <person name="Haridas S."/>
            <person name="Kuo A."/>
            <person name="Mondo S."/>
            <person name="Pangilinan J."/>
            <person name="Riley R."/>
            <person name="LaButti K."/>
            <person name="Andreopoulos B."/>
            <person name="Lipzen A."/>
            <person name="Chen C."/>
            <person name="Yan M."/>
            <person name="Daum C."/>
            <person name="Ng V."/>
            <person name="Clum A."/>
            <person name="Steindorff A."/>
            <person name="Ohm R.A."/>
            <person name="Martin F."/>
            <person name="Silar P."/>
            <person name="Natvig D.O."/>
            <person name="Lalanne C."/>
            <person name="Gautier V."/>
            <person name="Ament-Velasquez S.L."/>
            <person name="Kruys A."/>
            <person name="Hutchinson M.I."/>
            <person name="Powell A.J."/>
            <person name="Barry K."/>
            <person name="Miller A.N."/>
            <person name="Grigoriev I.V."/>
            <person name="Debuchy R."/>
            <person name="Gladieux P."/>
            <person name="Hiltunen Thoren M."/>
            <person name="Johannesson H."/>
        </authorList>
    </citation>
    <scope>NUCLEOTIDE SEQUENCE</scope>
    <source>
        <strain evidence="2">PSN293</strain>
    </source>
</reference>
<evidence type="ECO:0000313" key="2">
    <source>
        <dbReference type="EMBL" id="KAK4220133.1"/>
    </source>
</evidence>
<dbReference type="EMBL" id="MU858045">
    <property type="protein sequence ID" value="KAK4220133.1"/>
    <property type="molecule type" value="Genomic_DNA"/>
</dbReference>
<dbReference type="PANTHER" id="PTHR38846">
    <property type="entry name" value="C3H1-TYPE DOMAIN-CONTAINING PROTEIN"/>
    <property type="match status" value="1"/>
</dbReference>
<reference evidence="2" key="2">
    <citation type="submission" date="2023-05" db="EMBL/GenBank/DDBJ databases">
        <authorList>
            <consortium name="Lawrence Berkeley National Laboratory"/>
            <person name="Steindorff A."/>
            <person name="Hensen N."/>
            <person name="Bonometti L."/>
            <person name="Westerberg I."/>
            <person name="Brannstrom I.O."/>
            <person name="Guillou S."/>
            <person name="Cros-Aarteil S."/>
            <person name="Calhoun S."/>
            <person name="Haridas S."/>
            <person name="Kuo A."/>
            <person name="Mondo S."/>
            <person name="Pangilinan J."/>
            <person name="Riley R."/>
            <person name="Labutti K."/>
            <person name="Andreopoulos B."/>
            <person name="Lipzen A."/>
            <person name="Chen C."/>
            <person name="Yanf M."/>
            <person name="Daum C."/>
            <person name="Ng V."/>
            <person name="Clum A."/>
            <person name="Ohm R."/>
            <person name="Martin F."/>
            <person name="Silar P."/>
            <person name="Natvig D."/>
            <person name="Lalanne C."/>
            <person name="Gautier V."/>
            <person name="Ament-Velasquez S.L."/>
            <person name="Kruys A."/>
            <person name="Hutchinson M.I."/>
            <person name="Powell A.J."/>
            <person name="Barry K."/>
            <person name="Miller A.N."/>
            <person name="Grigoriev I.V."/>
            <person name="Debuchy R."/>
            <person name="Gladieux P."/>
            <person name="Thoren M.H."/>
            <person name="Johannesson H."/>
        </authorList>
    </citation>
    <scope>NUCLEOTIDE SEQUENCE</scope>
    <source>
        <strain evidence="2">PSN293</strain>
    </source>
</reference>
<feature type="region of interest" description="Disordered" evidence="1">
    <location>
        <begin position="1"/>
        <end position="186"/>
    </location>
</feature>
<feature type="compositionally biased region" description="Acidic residues" evidence="1">
    <location>
        <begin position="298"/>
        <end position="307"/>
    </location>
</feature>
<feature type="compositionally biased region" description="Basic residues" evidence="1">
    <location>
        <begin position="244"/>
        <end position="261"/>
    </location>
</feature>
<feature type="compositionally biased region" description="Pro residues" evidence="1">
    <location>
        <begin position="228"/>
        <end position="240"/>
    </location>
</feature>
<keyword evidence="3" id="KW-1185">Reference proteome</keyword>
<name>A0AAN7BDN0_9PEZI</name>
<feature type="compositionally biased region" description="Basic residues" evidence="1">
    <location>
        <begin position="122"/>
        <end position="132"/>
    </location>
</feature>
<sequence>MAQHKMKPEEEGGAVVSPAELPGDQPKTASTALSEAGESIASTTTNSVIFTPDGSTCGEAEEAEATPRATFSLPYRPAPTSPVDAVIDGLVLLDLGPKQQPEQGQTVGEQPGPAQPEPMSKPARKRLNRKMRKMQEQQTPPPEVTSSSRGQRKRLREQLKKNKELREQMLSELQQPELSQSKRDSLKSRLENLEKRLRKIEQLQRLHQSFLSRKISSEQSQKKQPSPQAQPQPGPEPQPEPSKRQNKNRKTNQRQAKKRAEKRAAKAREVNGEEPSGERDEEAAKAREFDDKEPSGEREEDWEDVEEPKEKQLPRRKEIITDDKIAELFNDYFGDRKLANWQRFCIDLGLEDENLSSLKQCKTALNSIHINIYDLMDAIEERKALPEEERNSPLKVRKFDSANQLFKHAKKNGGLFPRRAAKEGGPLRGLLKQFYGPGGGGGGGLPRGGGVLV</sequence>
<proteinExistence type="predicted"/>
<dbReference type="AlphaFoldDB" id="A0AAN7BDN0"/>
<comment type="caution">
    <text evidence="2">The sequence shown here is derived from an EMBL/GenBank/DDBJ whole genome shotgun (WGS) entry which is preliminary data.</text>
</comment>
<accession>A0AAN7BDN0</accession>
<evidence type="ECO:0000313" key="3">
    <source>
        <dbReference type="Proteomes" id="UP001301769"/>
    </source>
</evidence>